<name>A0A0C2T1J2_AMAMK</name>
<reference evidence="1 2" key="1">
    <citation type="submission" date="2014-04" db="EMBL/GenBank/DDBJ databases">
        <title>Evolutionary Origins and Diversification of the Mycorrhizal Mutualists.</title>
        <authorList>
            <consortium name="DOE Joint Genome Institute"/>
            <consortium name="Mycorrhizal Genomics Consortium"/>
            <person name="Kohler A."/>
            <person name="Kuo A."/>
            <person name="Nagy L.G."/>
            <person name="Floudas D."/>
            <person name="Copeland A."/>
            <person name="Barry K.W."/>
            <person name="Cichocki N."/>
            <person name="Veneault-Fourrey C."/>
            <person name="LaButti K."/>
            <person name="Lindquist E.A."/>
            <person name="Lipzen A."/>
            <person name="Lundell T."/>
            <person name="Morin E."/>
            <person name="Murat C."/>
            <person name="Riley R."/>
            <person name="Ohm R."/>
            <person name="Sun H."/>
            <person name="Tunlid A."/>
            <person name="Henrissat B."/>
            <person name="Grigoriev I.V."/>
            <person name="Hibbett D.S."/>
            <person name="Martin F."/>
        </authorList>
    </citation>
    <scope>NUCLEOTIDE SEQUENCE [LARGE SCALE GENOMIC DNA]</scope>
    <source>
        <strain evidence="1 2">Koide BX008</strain>
    </source>
</reference>
<proteinExistence type="predicted"/>
<sequence length="77" mass="8541">CATCLKWGHSTFKCTSASTYCSRCGGPHPWRIHKQVCGKCKRGEMCDITCINCGDDHGGPIHGALDHTCHFYINRNN</sequence>
<evidence type="ECO:0000313" key="1">
    <source>
        <dbReference type="EMBL" id="KIL60324.1"/>
    </source>
</evidence>
<dbReference type="HOGENOM" id="CLU_2644565_0_0_1"/>
<evidence type="ECO:0000313" key="2">
    <source>
        <dbReference type="Proteomes" id="UP000054549"/>
    </source>
</evidence>
<accession>A0A0C2T1J2</accession>
<organism evidence="1 2">
    <name type="scientific">Amanita muscaria (strain Koide BX008)</name>
    <dbReference type="NCBI Taxonomy" id="946122"/>
    <lineage>
        <taxon>Eukaryota</taxon>
        <taxon>Fungi</taxon>
        <taxon>Dikarya</taxon>
        <taxon>Basidiomycota</taxon>
        <taxon>Agaricomycotina</taxon>
        <taxon>Agaricomycetes</taxon>
        <taxon>Agaricomycetidae</taxon>
        <taxon>Agaricales</taxon>
        <taxon>Pluteineae</taxon>
        <taxon>Amanitaceae</taxon>
        <taxon>Amanita</taxon>
    </lineage>
</organism>
<feature type="non-terminal residue" evidence="1">
    <location>
        <position position="1"/>
    </location>
</feature>
<dbReference type="EMBL" id="KN818300">
    <property type="protein sequence ID" value="KIL60324.1"/>
    <property type="molecule type" value="Genomic_DNA"/>
</dbReference>
<dbReference type="Proteomes" id="UP000054549">
    <property type="component" value="Unassembled WGS sequence"/>
</dbReference>
<dbReference type="InParanoid" id="A0A0C2T1J2"/>
<keyword evidence="2" id="KW-1185">Reference proteome</keyword>
<feature type="non-terminal residue" evidence="1">
    <location>
        <position position="77"/>
    </location>
</feature>
<dbReference type="AlphaFoldDB" id="A0A0C2T1J2"/>
<gene>
    <name evidence="1" type="ORF">M378DRAFT_33241</name>
</gene>
<protein>
    <submittedName>
        <fullName evidence="1">Uncharacterized protein</fullName>
    </submittedName>
</protein>